<comment type="subunit">
    <text evidence="15">Monomer and homodimer. Part of the essential Sec protein translocation apparatus which comprises SecA, SecYEG and auxiliary proteins SecDF. Other proteins may also be involved.</text>
</comment>
<dbReference type="CDD" id="cd18803">
    <property type="entry name" value="SF2_C_secA"/>
    <property type="match status" value="1"/>
</dbReference>
<feature type="domain" description="Helicase ATP-binding" evidence="18">
    <location>
        <begin position="88"/>
        <end position="246"/>
    </location>
</feature>
<dbReference type="NCBIfam" id="TIGR00963">
    <property type="entry name" value="secA"/>
    <property type="match status" value="1"/>
</dbReference>
<dbReference type="Gene3D" id="1.10.3060.10">
    <property type="entry name" value="Helical scaffold and wing domains of SecA"/>
    <property type="match status" value="1"/>
</dbReference>
<dbReference type="InterPro" id="IPR011130">
    <property type="entry name" value="SecA_preprotein_X-link_dom"/>
</dbReference>
<dbReference type="HAMAP" id="MF_01382">
    <property type="entry name" value="SecA"/>
    <property type="match status" value="1"/>
</dbReference>
<comment type="catalytic activity">
    <reaction evidence="15">
        <text>ATP + H2O + cellular proteinSide 1 = ADP + phosphate + cellular proteinSide 2.</text>
        <dbReference type="EC" id="7.4.2.8"/>
    </reaction>
</comment>
<organism evidence="21 22">
    <name type="scientific">Actinoallomurus liliacearum</name>
    <dbReference type="NCBI Taxonomy" id="1080073"/>
    <lineage>
        <taxon>Bacteria</taxon>
        <taxon>Bacillati</taxon>
        <taxon>Actinomycetota</taxon>
        <taxon>Actinomycetes</taxon>
        <taxon>Streptosporangiales</taxon>
        <taxon>Thermomonosporaceae</taxon>
        <taxon>Actinoallomurus</taxon>
    </lineage>
</organism>
<dbReference type="SMART" id="SM00958">
    <property type="entry name" value="SecA_PP_bind"/>
    <property type="match status" value="1"/>
</dbReference>
<dbReference type="InterPro" id="IPR011115">
    <property type="entry name" value="SecA_DEAD"/>
</dbReference>
<dbReference type="Gene3D" id="3.10.450.50">
    <property type="match status" value="1"/>
</dbReference>
<evidence type="ECO:0000259" key="20">
    <source>
        <dbReference type="PROSITE" id="PS51196"/>
    </source>
</evidence>
<evidence type="ECO:0000256" key="5">
    <source>
        <dbReference type="ARBA" id="ARBA00022475"/>
    </source>
</evidence>
<evidence type="ECO:0000313" key="21">
    <source>
        <dbReference type="EMBL" id="GAA4607134.1"/>
    </source>
</evidence>
<protein>
    <recommendedName>
        <fullName evidence="15 16">Protein translocase subunit SecA</fullName>
        <ecNumber evidence="15">7.4.2.8</ecNumber>
    </recommendedName>
</protein>
<evidence type="ECO:0000256" key="1">
    <source>
        <dbReference type="ARBA" id="ARBA00001947"/>
    </source>
</evidence>
<dbReference type="Pfam" id="PF07517">
    <property type="entry name" value="SecA_DEAD"/>
    <property type="match status" value="1"/>
</dbReference>
<dbReference type="InterPro" id="IPR027417">
    <property type="entry name" value="P-loop_NTPase"/>
</dbReference>
<dbReference type="PROSITE" id="PS51194">
    <property type="entry name" value="HELICASE_CTER"/>
    <property type="match status" value="1"/>
</dbReference>
<feature type="domain" description="SecA family profile" evidence="20">
    <location>
        <begin position="2"/>
        <end position="623"/>
    </location>
</feature>
<dbReference type="PRINTS" id="PR00906">
    <property type="entry name" value="SECA"/>
</dbReference>
<dbReference type="NCBIfam" id="NF009538">
    <property type="entry name" value="PRK12904.1"/>
    <property type="match status" value="1"/>
</dbReference>
<keyword evidence="4 15" id="KW-0813">Transport</keyword>
<gene>
    <name evidence="15 21" type="primary">secA</name>
    <name evidence="21" type="ORF">GCM10023195_26750</name>
</gene>
<evidence type="ECO:0000313" key="22">
    <source>
        <dbReference type="Proteomes" id="UP001500212"/>
    </source>
</evidence>
<dbReference type="SUPFAM" id="SSF81886">
    <property type="entry name" value="Helical scaffold and wing domains of SecA"/>
    <property type="match status" value="1"/>
</dbReference>
<evidence type="ECO:0000256" key="17">
    <source>
        <dbReference type="SAM" id="MobiDB-lite"/>
    </source>
</evidence>
<dbReference type="InterPro" id="IPR004027">
    <property type="entry name" value="SEC_C_motif"/>
</dbReference>
<evidence type="ECO:0000256" key="15">
    <source>
        <dbReference type="HAMAP-Rule" id="MF_01382"/>
    </source>
</evidence>
<comment type="subcellular location">
    <subcellularLocation>
        <location evidence="15">Cell membrane</location>
        <topology evidence="15">Peripheral membrane protein</topology>
        <orientation evidence="15">Cytoplasmic side</orientation>
    </subcellularLocation>
    <subcellularLocation>
        <location evidence="15">Cytoplasm</location>
    </subcellularLocation>
    <subcellularLocation>
        <location evidence="2">Membrane</location>
        <topology evidence="2">Peripheral membrane protein</topology>
    </subcellularLocation>
    <text evidence="15">Distribution is 50-50.</text>
</comment>
<dbReference type="PROSITE" id="PS51196">
    <property type="entry name" value="SECA_MOTOR_DEAD"/>
    <property type="match status" value="1"/>
</dbReference>
<dbReference type="SUPFAM" id="SSF52540">
    <property type="entry name" value="P-loop containing nucleoside triphosphate hydrolases"/>
    <property type="match status" value="2"/>
</dbReference>
<keyword evidence="12 15" id="KW-1278">Translocase</keyword>
<evidence type="ECO:0000256" key="16">
    <source>
        <dbReference type="RuleBase" id="RU003874"/>
    </source>
</evidence>
<dbReference type="InterPro" id="IPR000185">
    <property type="entry name" value="SecA"/>
</dbReference>
<evidence type="ECO:0000256" key="7">
    <source>
        <dbReference type="ARBA" id="ARBA00022723"/>
    </source>
</evidence>
<dbReference type="Pfam" id="PF07516">
    <property type="entry name" value="SecA_SW"/>
    <property type="match status" value="1"/>
</dbReference>
<dbReference type="PANTHER" id="PTHR30612">
    <property type="entry name" value="SECA INNER MEMBRANE COMPONENT OF SEC PROTEIN SECRETION SYSTEM"/>
    <property type="match status" value="1"/>
</dbReference>
<evidence type="ECO:0000259" key="19">
    <source>
        <dbReference type="PROSITE" id="PS51194"/>
    </source>
</evidence>
<dbReference type="InterPro" id="IPR001650">
    <property type="entry name" value="Helicase_C-like"/>
</dbReference>
<evidence type="ECO:0000256" key="3">
    <source>
        <dbReference type="ARBA" id="ARBA00007650"/>
    </source>
</evidence>
<dbReference type="EMBL" id="BAABHJ010000005">
    <property type="protein sequence ID" value="GAA4607134.1"/>
    <property type="molecule type" value="Genomic_DNA"/>
</dbReference>
<keyword evidence="6 15" id="KW-0963">Cytoplasm</keyword>
<dbReference type="InterPro" id="IPR011116">
    <property type="entry name" value="SecA_Wing/Scaffold"/>
</dbReference>
<dbReference type="Gene3D" id="3.90.1440.10">
    <property type="entry name" value="SecA, preprotein cross-linking domain"/>
    <property type="match status" value="1"/>
</dbReference>
<dbReference type="CDD" id="cd17928">
    <property type="entry name" value="DEXDc_SecA"/>
    <property type="match status" value="1"/>
</dbReference>
<feature type="binding site" evidence="15">
    <location>
        <position position="501"/>
    </location>
    <ligand>
        <name>ATP</name>
        <dbReference type="ChEBI" id="CHEBI:30616"/>
    </ligand>
</feature>
<keyword evidence="11 15" id="KW-0653">Protein transport</keyword>
<dbReference type="EC" id="7.4.2.8" evidence="15"/>
<proteinExistence type="inferred from homology"/>
<dbReference type="InterPro" id="IPR044722">
    <property type="entry name" value="SecA_SF2_C"/>
</dbReference>
<keyword evidence="22" id="KW-1185">Reference proteome</keyword>
<dbReference type="RefSeq" id="WP_345353446.1">
    <property type="nucleotide sequence ID" value="NZ_BAABHJ010000005.1"/>
</dbReference>
<dbReference type="PROSITE" id="PS01312">
    <property type="entry name" value="SECA"/>
    <property type="match status" value="1"/>
</dbReference>
<evidence type="ECO:0000256" key="2">
    <source>
        <dbReference type="ARBA" id="ARBA00004170"/>
    </source>
</evidence>
<dbReference type="Pfam" id="PF21090">
    <property type="entry name" value="P-loop_SecA"/>
    <property type="match status" value="1"/>
</dbReference>
<dbReference type="InterPro" id="IPR014001">
    <property type="entry name" value="Helicase_ATP-bd"/>
</dbReference>
<comment type="cofactor">
    <cofactor evidence="1">
        <name>Zn(2+)</name>
        <dbReference type="ChEBI" id="CHEBI:29105"/>
    </cofactor>
</comment>
<dbReference type="Pfam" id="PF02810">
    <property type="entry name" value="SEC-C"/>
    <property type="match status" value="1"/>
</dbReference>
<dbReference type="InterPro" id="IPR036670">
    <property type="entry name" value="SecA_X-link_sf"/>
</dbReference>
<dbReference type="Proteomes" id="UP001500212">
    <property type="component" value="Unassembled WGS sequence"/>
</dbReference>
<dbReference type="InterPro" id="IPR014018">
    <property type="entry name" value="SecA_motor_DEAD"/>
</dbReference>
<dbReference type="Pfam" id="PF01043">
    <property type="entry name" value="SecA_PP_bind"/>
    <property type="match status" value="1"/>
</dbReference>
<comment type="function">
    <text evidence="15">Part of the Sec protein translocase complex. Interacts with the SecYEG preprotein conducting channel. Has a central role in coupling the hydrolysis of ATP to the transfer of proteins into and across the cell membrane, serving as an ATP-driven molecular motor driving the stepwise translocation of polypeptide chains across the membrane.</text>
</comment>
<dbReference type="InterPro" id="IPR020937">
    <property type="entry name" value="SecA_CS"/>
</dbReference>
<keyword evidence="5 15" id="KW-1003">Cell membrane</keyword>
<dbReference type="SMART" id="SM00957">
    <property type="entry name" value="SecA_DEAD"/>
    <property type="match status" value="1"/>
</dbReference>
<evidence type="ECO:0000256" key="6">
    <source>
        <dbReference type="ARBA" id="ARBA00022490"/>
    </source>
</evidence>
<feature type="compositionally biased region" description="Basic and acidic residues" evidence="17">
    <location>
        <begin position="895"/>
        <end position="904"/>
    </location>
</feature>
<feature type="binding site" evidence="15">
    <location>
        <position position="86"/>
    </location>
    <ligand>
        <name>ATP</name>
        <dbReference type="ChEBI" id="CHEBI:30616"/>
    </ligand>
</feature>
<evidence type="ECO:0000256" key="12">
    <source>
        <dbReference type="ARBA" id="ARBA00022967"/>
    </source>
</evidence>
<dbReference type="PANTHER" id="PTHR30612:SF0">
    <property type="entry name" value="CHLOROPLAST PROTEIN-TRANSPORTING ATPASE"/>
    <property type="match status" value="1"/>
</dbReference>
<keyword evidence="8 15" id="KW-0547">Nucleotide-binding</keyword>
<evidence type="ECO:0000256" key="10">
    <source>
        <dbReference type="ARBA" id="ARBA00022840"/>
    </source>
</evidence>
<dbReference type="Gene3D" id="3.40.50.300">
    <property type="entry name" value="P-loop containing nucleotide triphosphate hydrolases"/>
    <property type="match status" value="2"/>
</dbReference>
<evidence type="ECO:0000256" key="11">
    <source>
        <dbReference type="ARBA" id="ARBA00022927"/>
    </source>
</evidence>
<keyword evidence="7" id="KW-0479">Metal-binding</keyword>
<comment type="similarity">
    <text evidence="3 15 16">Belongs to the SecA family.</text>
</comment>
<dbReference type="InterPro" id="IPR036266">
    <property type="entry name" value="SecA_Wing/Scaffold_sf"/>
</dbReference>
<feature type="region of interest" description="Disordered" evidence="17">
    <location>
        <begin position="884"/>
        <end position="934"/>
    </location>
</feature>
<keyword evidence="10 15" id="KW-0067">ATP-binding</keyword>
<reference evidence="22" key="1">
    <citation type="journal article" date="2019" name="Int. J. Syst. Evol. Microbiol.">
        <title>The Global Catalogue of Microorganisms (GCM) 10K type strain sequencing project: providing services to taxonomists for standard genome sequencing and annotation.</title>
        <authorList>
            <consortium name="The Broad Institute Genomics Platform"/>
            <consortium name="The Broad Institute Genome Sequencing Center for Infectious Disease"/>
            <person name="Wu L."/>
            <person name="Ma J."/>
        </authorList>
    </citation>
    <scope>NUCLEOTIDE SEQUENCE [LARGE SCALE GENOMIC DNA]</scope>
    <source>
        <strain evidence="22">JCM 17938</strain>
    </source>
</reference>
<evidence type="ECO:0000256" key="4">
    <source>
        <dbReference type="ARBA" id="ARBA00022448"/>
    </source>
</evidence>
<feature type="domain" description="Helicase C-terminal" evidence="19">
    <location>
        <begin position="427"/>
        <end position="628"/>
    </location>
</feature>
<evidence type="ECO:0000256" key="9">
    <source>
        <dbReference type="ARBA" id="ARBA00022833"/>
    </source>
</evidence>
<evidence type="ECO:0000256" key="13">
    <source>
        <dbReference type="ARBA" id="ARBA00023010"/>
    </source>
</evidence>
<comment type="caution">
    <text evidence="21">The sequence shown here is derived from an EMBL/GenBank/DDBJ whole genome shotgun (WGS) entry which is preliminary data.</text>
</comment>
<keyword evidence="9" id="KW-0862">Zinc</keyword>
<sequence>MPVVIDKILRAGEGKVLRKLKRIADQVNSIEEDFVDMSDAELRALTETYKERLADGETLDDLLPEAFATAREAAKRTLGQRHFDVQIMGGAALHMGNIAEMRTGEGKTLTCVLPAYLNALSGKGVHVVTVNDYLAKRDAEWMGRVHQFLGLEVGVILADMTPEERRKAYAADITYGTNNEFGFDYLRDNMAWSLDECVQREHNFAIVDEVDSILIDEARTPLIISGPAEQNSKWYVEFAKIVPRLKRATDGPEGEDGDYQVDEKKRTVGILESGVEKVEDWLGIDNLYDSVNTPLVSFLNNALKAKELYKKDKDYIVNNGEVLIVDEFTGRILHGRRYNEGMHQAIEAKEGVAIKDENQTLATITLQNFFRLYDKLGGMTGTAQTEAAEFNKIYKLGVIPIPTNKPMVRRDVSDVVYKTEQAKFEAVVEDILERHEKGQPVLVGTTSVDKSEKLSRMLKRRGIKHEVLNAKYHEKEAMIVAEAGRKGAVTVATNMAGRGTDITLGGNPDHIADKELHARGLSPLETPEEYEKAWPEAIEKAKKAVKEEHEEVKEAGGLYVLATERHESRRIDNQLRGRSGRQGDPGESRFYLSLEDDLMRLFNSARVEAIMTRLNIPDDVPIESKIVSNAIRSAQHQVEQQNFEIRKNVLKYDEVLNRQRKVIYAERRRVLEGADLHEQIVRMIDEVVAGYVTAATAEGFPEEWDLDKLWKAFKQLYPISVGSEDLVEEAGGQAGLTAELLTEKIGEDAQAAYERREEELGGEVLRELERRVVLSVLDRKWREHLYEMDYLQEGIGLRAMAQRDPLVEYQREGYDMFTAMLEGIKEESVGYLFNLEVEVAEEERAAGVAGVGEAPVELSVTGEETPEIVAKGLEESARPQTLNYTAPTVDGEGGVETHTEKTDDAFANVSRNDPCPCGSGKKYKRCHGDPKHSD</sequence>
<evidence type="ECO:0000256" key="14">
    <source>
        <dbReference type="ARBA" id="ARBA00023136"/>
    </source>
</evidence>
<evidence type="ECO:0000259" key="18">
    <source>
        <dbReference type="PROSITE" id="PS51192"/>
    </source>
</evidence>
<keyword evidence="14 15" id="KW-0472">Membrane</keyword>
<accession>A0ABP8TFQ8</accession>
<feature type="binding site" evidence="15">
    <location>
        <begin position="104"/>
        <end position="108"/>
    </location>
    <ligand>
        <name>ATP</name>
        <dbReference type="ChEBI" id="CHEBI:30616"/>
    </ligand>
</feature>
<dbReference type="SUPFAM" id="SSF81767">
    <property type="entry name" value="Pre-protein crosslinking domain of SecA"/>
    <property type="match status" value="1"/>
</dbReference>
<keyword evidence="13 15" id="KW-0811">Translocation</keyword>
<dbReference type="PROSITE" id="PS51192">
    <property type="entry name" value="HELICASE_ATP_BIND_1"/>
    <property type="match status" value="1"/>
</dbReference>
<name>A0ABP8TFQ8_9ACTN</name>
<evidence type="ECO:0000256" key="8">
    <source>
        <dbReference type="ARBA" id="ARBA00022741"/>
    </source>
</evidence>